<keyword evidence="2 16" id="KW-1003">Cell membrane</keyword>
<dbReference type="EMBL" id="LUUI01000151">
    <property type="protein sequence ID" value="OAI10658.1"/>
    <property type="molecule type" value="Genomic_DNA"/>
</dbReference>
<evidence type="ECO:0000256" key="16">
    <source>
        <dbReference type="HAMAP-Rule" id="MF_02080"/>
    </source>
</evidence>
<feature type="domain" description="Penicillin-binding protein transpeptidase" evidence="17">
    <location>
        <begin position="255"/>
        <end position="550"/>
    </location>
</feature>
<gene>
    <name evidence="16" type="primary">ftsI</name>
    <name evidence="19" type="ORF">A1359_16190</name>
</gene>
<keyword evidence="13 16" id="KW-0717">Septation</keyword>
<dbReference type="Pfam" id="PF00905">
    <property type="entry name" value="Transpeptidase"/>
    <property type="match status" value="1"/>
</dbReference>
<keyword evidence="6 16" id="KW-0645">Protease</keyword>
<comment type="catalytic activity">
    <reaction evidence="16">
        <text>Preferential cleavage: (Ac)2-L-Lys-D-Ala-|-D-Ala. Also transpeptidation of peptidyl-alanyl moieties that are N-acyl substituents of D-alanine.</text>
        <dbReference type="EC" id="3.4.16.4"/>
    </reaction>
</comment>
<dbReference type="InterPro" id="IPR012338">
    <property type="entry name" value="Beta-lactam/transpept-like"/>
</dbReference>
<evidence type="ECO:0000313" key="19">
    <source>
        <dbReference type="EMBL" id="OAI10658.1"/>
    </source>
</evidence>
<dbReference type="GO" id="GO:0006508">
    <property type="term" value="P:proteolysis"/>
    <property type="evidence" value="ECO:0007669"/>
    <property type="project" value="UniProtKB-KW"/>
</dbReference>
<feature type="active site" description="Acyl-ester intermediate" evidence="16">
    <location>
        <position position="301"/>
    </location>
</feature>
<dbReference type="UniPathway" id="UPA00219"/>
<dbReference type="Gene3D" id="3.40.710.10">
    <property type="entry name" value="DD-peptidase/beta-lactamase superfamily"/>
    <property type="match status" value="1"/>
</dbReference>
<keyword evidence="11 16" id="KW-1133">Transmembrane helix</keyword>
<evidence type="ECO:0000256" key="5">
    <source>
        <dbReference type="ARBA" id="ARBA00022645"/>
    </source>
</evidence>
<dbReference type="RefSeq" id="WP_066986973.1">
    <property type="nucleotide sequence ID" value="NZ_LUUI01000151.1"/>
</dbReference>
<keyword evidence="4 16" id="KW-0132">Cell division</keyword>
<dbReference type="InterPro" id="IPR005311">
    <property type="entry name" value="PBP_dimer"/>
</dbReference>
<dbReference type="HAMAP" id="MF_02080">
    <property type="entry name" value="FtsI_transpept"/>
    <property type="match status" value="1"/>
</dbReference>
<feature type="domain" description="Penicillin-binding protein dimerisation" evidence="18">
    <location>
        <begin position="64"/>
        <end position="213"/>
    </location>
</feature>
<keyword evidence="7 16" id="KW-0812">Transmembrane</keyword>
<dbReference type="Gene3D" id="3.30.450.330">
    <property type="match status" value="1"/>
</dbReference>
<comment type="caution">
    <text evidence="19">The sequence shown here is derived from an EMBL/GenBank/DDBJ whole genome shotgun (WGS) entry which is preliminary data.</text>
</comment>
<evidence type="ECO:0000256" key="14">
    <source>
        <dbReference type="ARBA" id="ARBA00023306"/>
    </source>
</evidence>
<keyword evidence="5 16" id="KW-0121">Carboxypeptidase</keyword>
<keyword evidence="14 16" id="KW-0131">Cell cycle</keyword>
<keyword evidence="9 16" id="KW-0133">Cell shape</keyword>
<comment type="function">
    <text evidence="16">Catalyzes cross-linking of the peptidoglycan cell wall at the division septum.</text>
</comment>
<evidence type="ECO:0000256" key="2">
    <source>
        <dbReference type="ARBA" id="ARBA00022475"/>
    </source>
</evidence>
<dbReference type="Gene3D" id="3.90.1310.10">
    <property type="entry name" value="Penicillin-binding protein 2a (Domain 2)"/>
    <property type="match status" value="1"/>
</dbReference>
<dbReference type="GO" id="GO:0043093">
    <property type="term" value="P:FtsZ-dependent cytokinesis"/>
    <property type="evidence" value="ECO:0007669"/>
    <property type="project" value="UniProtKB-UniRule"/>
</dbReference>
<comment type="pathway">
    <text evidence="16">Cell wall biogenesis; peptidoglycan biosynthesis.</text>
</comment>
<evidence type="ECO:0000256" key="8">
    <source>
        <dbReference type="ARBA" id="ARBA00022801"/>
    </source>
</evidence>
<organism evidence="19 20">
    <name type="scientific">Methylomonas lenta</name>
    <dbReference type="NCBI Taxonomy" id="980561"/>
    <lineage>
        <taxon>Bacteria</taxon>
        <taxon>Pseudomonadati</taxon>
        <taxon>Pseudomonadota</taxon>
        <taxon>Gammaproteobacteria</taxon>
        <taxon>Methylococcales</taxon>
        <taxon>Methylococcaceae</taxon>
        <taxon>Methylomonas</taxon>
    </lineage>
</organism>
<keyword evidence="8 16" id="KW-0378">Hydrolase</keyword>
<sequence length="574" mass="63107">MRISTGVRTTIQPSLDFPVRRYLLLGIMSTAMLVLSGRAVYLQVLDRVFLKDKGNLQHVSVVDVSAYRGQIKDRNGEPLAISTPVQSIWMNMRQIKDGDREKLGEMAKILGMPSKDFDAFLKKEAGKRFVYVKRQINPDLAEKIKALEITGVYFERAFKRYYPAGATAGHLLGFTNIDDIGQEGMERGYEHILRGNPGKKRVIKDGKGHIIKDVENIKEAVPGQDLVLTIDERIQYLAYRELQTAVLNHKAHSASLVVLDAKNGDVLASVSQPAFNPNNRKELRSNRYRNRAMVDSFEPGSTVKPFVVAAALDGGYVAPNAMIETHGVYHVGRNVVKDVHNYGTLDLTLVLQKSSNIAVTKLAMSMPPEYFWGIYNSLGFGNSAGVGFPGEASGSLLDYQGWHEFDQAILSFGYGVSTSVLQLARAYTAIADDGIVHSVSLLKRDEDPDAKQIFKPETARSIRAMLERVISKQGTAYQARVEGYRVAGKTGTVKKASATGGYTHDKYLSVFVGMAPASNPRFVIAVVVDEPTTGQYYGGLVAAPAFSRVMAGALRIYGVEPDGMDTMPLLLTKE</sequence>
<dbReference type="GO" id="GO:0008955">
    <property type="term" value="F:peptidoglycan glycosyltransferase activity"/>
    <property type="evidence" value="ECO:0007669"/>
    <property type="project" value="InterPro"/>
</dbReference>
<evidence type="ECO:0000256" key="15">
    <source>
        <dbReference type="ARBA" id="ARBA00023316"/>
    </source>
</evidence>
<dbReference type="InterPro" id="IPR050515">
    <property type="entry name" value="Beta-lactam/transpept"/>
</dbReference>
<evidence type="ECO:0000256" key="4">
    <source>
        <dbReference type="ARBA" id="ARBA00022618"/>
    </source>
</evidence>
<dbReference type="PANTHER" id="PTHR30627">
    <property type="entry name" value="PEPTIDOGLYCAN D,D-TRANSPEPTIDASE"/>
    <property type="match status" value="1"/>
</dbReference>
<evidence type="ECO:0000256" key="6">
    <source>
        <dbReference type="ARBA" id="ARBA00022670"/>
    </source>
</evidence>
<dbReference type="GO" id="GO:0071555">
    <property type="term" value="P:cell wall organization"/>
    <property type="evidence" value="ECO:0007669"/>
    <property type="project" value="UniProtKB-KW"/>
</dbReference>
<accession>A0A177MY73</accession>
<evidence type="ECO:0000256" key="1">
    <source>
        <dbReference type="ARBA" id="ARBA00004370"/>
    </source>
</evidence>
<keyword evidence="10 16" id="KW-0573">Peptidoglycan synthesis</keyword>
<keyword evidence="20" id="KW-1185">Reference proteome</keyword>
<dbReference type="STRING" id="980561.A1359_16190"/>
<dbReference type="Gene3D" id="1.10.150.770">
    <property type="match status" value="1"/>
</dbReference>
<evidence type="ECO:0000256" key="12">
    <source>
        <dbReference type="ARBA" id="ARBA00023136"/>
    </source>
</evidence>
<evidence type="ECO:0000256" key="3">
    <source>
        <dbReference type="ARBA" id="ARBA00022519"/>
    </source>
</evidence>
<reference evidence="19 20" key="1">
    <citation type="submission" date="2016-03" db="EMBL/GenBank/DDBJ databases">
        <authorList>
            <person name="Ploux O."/>
        </authorList>
    </citation>
    <scope>NUCLEOTIDE SEQUENCE [LARGE SCALE GENOMIC DNA]</scope>
    <source>
        <strain evidence="19 20">R-45370</strain>
    </source>
</reference>
<evidence type="ECO:0000256" key="10">
    <source>
        <dbReference type="ARBA" id="ARBA00022984"/>
    </source>
</evidence>
<feature type="transmembrane region" description="Helical" evidence="16">
    <location>
        <begin position="21"/>
        <end position="41"/>
    </location>
</feature>
<dbReference type="InterPro" id="IPR037532">
    <property type="entry name" value="FtsI_transpept"/>
</dbReference>
<keyword evidence="15 16" id="KW-0961">Cell wall biogenesis/degradation</keyword>
<dbReference type="GO" id="GO:0000917">
    <property type="term" value="P:division septum assembly"/>
    <property type="evidence" value="ECO:0007669"/>
    <property type="project" value="UniProtKB-KW"/>
</dbReference>
<dbReference type="Pfam" id="PF03717">
    <property type="entry name" value="PBP_dimer"/>
    <property type="match status" value="1"/>
</dbReference>
<keyword evidence="3 16" id="KW-0997">Cell inner membrane</keyword>
<dbReference type="InterPro" id="IPR036138">
    <property type="entry name" value="PBP_dimer_sf"/>
</dbReference>
<comment type="subcellular location">
    <subcellularLocation>
        <location evidence="16">Cell inner membrane</location>
        <topology evidence="16">Single-pass membrane protein</topology>
    </subcellularLocation>
    <subcellularLocation>
        <location evidence="1">Membrane</location>
    </subcellularLocation>
</comment>
<dbReference type="GO" id="GO:0005886">
    <property type="term" value="C:plasma membrane"/>
    <property type="evidence" value="ECO:0007669"/>
    <property type="project" value="UniProtKB-SubCell"/>
</dbReference>
<name>A0A177MY73_9GAMM</name>
<dbReference type="GO" id="GO:0009252">
    <property type="term" value="P:peptidoglycan biosynthetic process"/>
    <property type="evidence" value="ECO:0007669"/>
    <property type="project" value="UniProtKB-UniRule"/>
</dbReference>
<dbReference type="PANTHER" id="PTHR30627:SF1">
    <property type="entry name" value="PEPTIDOGLYCAN D,D-TRANSPEPTIDASE FTSI"/>
    <property type="match status" value="1"/>
</dbReference>
<dbReference type="GO" id="GO:0009002">
    <property type="term" value="F:serine-type D-Ala-D-Ala carboxypeptidase activity"/>
    <property type="evidence" value="ECO:0007669"/>
    <property type="project" value="UniProtKB-UniRule"/>
</dbReference>
<keyword evidence="12 16" id="KW-0472">Membrane</keyword>
<dbReference type="SUPFAM" id="SSF56601">
    <property type="entry name" value="beta-lactamase/transpeptidase-like"/>
    <property type="match status" value="1"/>
</dbReference>
<dbReference type="GO" id="GO:0008360">
    <property type="term" value="P:regulation of cell shape"/>
    <property type="evidence" value="ECO:0007669"/>
    <property type="project" value="UniProtKB-KW"/>
</dbReference>
<evidence type="ECO:0000313" key="20">
    <source>
        <dbReference type="Proteomes" id="UP000078476"/>
    </source>
</evidence>
<evidence type="ECO:0000256" key="9">
    <source>
        <dbReference type="ARBA" id="ARBA00022960"/>
    </source>
</evidence>
<dbReference type="GO" id="GO:0008658">
    <property type="term" value="F:penicillin binding"/>
    <property type="evidence" value="ECO:0007669"/>
    <property type="project" value="InterPro"/>
</dbReference>
<dbReference type="InterPro" id="IPR001460">
    <property type="entry name" value="PCN-bd_Tpept"/>
</dbReference>
<protein>
    <recommendedName>
        <fullName evidence="16">Peptidoglycan D,D-transpeptidase FtsI</fullName>
        <ecNumber evidence="16">3.4.16.4</ecNumber>
    </recommendedName>
    <alternativeName>
        <fullName evidence="16">Penicillin-binding protein 3</fullName>
        <shortName evidence="16">PBP-3</shortName>
    </alternativeName>
</protein>
<evidence type="ECO:0000256" key="7">
    <source>
        <dbReference type="ARBA" id="ARBA00022692"/>
    </source>
</evidence>
<evidence type="ECO:0000256" key="11">
    <source>
        <dbReference type="ARBA" id="ARBA00022989"/>
    </source>
</evidence>
<dbReference type="AlphaFoldDB" id="A0A177MY73"/>
<dbReference type="EC" id="3.4.16.4" evidence="16"/>
<evidence type="ECO:0000259" key="17">
    <source>
        <dbReference type="Pfam" id="PF00905"/>
    </source>
</evidence>
<dbReference type="OrthoDB" id="9766847at2"/>
<comment type="similarity">
    <text evidence="16">Belongs to the transpeptidase family. FtsI subfamily.</text>
</comment>
<dbReference type="Proteomes" id="UP000078476">
    <property type="component" value="Unassembled WGS sequence"/>
</dbReference>
<evidence type="ECO:0000256" key="13">
    <source>
        <dbReference type="ARBA" id="ARBA00023210"/>
    </source>
</evidence>
<dbReference type="SUPFAM" id="SSF56519">
    <property type="entry name" value="Penicillin binding protein dimerisation domain"/>
    <property type="match status" value="1"/>
</dbReference>
<proteinExistence type="inferred from homology"/>
<evidence type="ECO:0000259" key="18">
    <source>
        <dbReference type="Pfam" id="PF03717"/>
    </source>
</evidence>